<organism evidence="2">
    <name type="scientific">marine sediment metagenome</name>
    <dbReference type="NCBI Taxonomy" id="412755"/>
    <lineage>
        <taxon>unclassified sequences</taxon>
        <taxon>metagenomes</taxon>
        <taxon>ecological metagenomes</taxon>
    </lineage>
</organism>
<dbReference type="EMBL" id="BARW01022918">
    <property type="protein sequence ID" value="GAI89864.1"/>
    <property type="molecule type" value="Genomic_DNA"/>
</dbReference>
<accession>X1UBX5</accession>
<evidence type="ECO:0000313" key="2">
    <source>
        <dbReference type="EMBL" id="GAI89864.1"/>
    </source>
</evidence>
<dbReference type="SUPFAM" id="SSF88697">
    <property type="entry name" value="PUA domain-like"/>
    <property type="match status" value="1"/>
</dbReference>
<feature type="non-terminal residue" evidence="2">
    <location>
        <position position="32"/>
    </location>
</feature>
<feature type="domain" description="ATP-sulfurylase PUA-like" evidence="1">
    <location>
        <begin position="1"/>
        <end position="28"/>
    </location>
</feature>
<dbReference type="AlphaFoldDB" id="X1UBX5"/>
<name>X1UBX5_9ZZZZ</name>
<dbReference type="InterPro" id="IPR015947">
    <property type="entry name" value="PUA-like_sf"/>
</dbReference>
<dbReference type="Gene3D" id="3.10.400.10">
    <property type="entry name" value="Sulfate adenylyltransferase"/>
    <property type="match status" value="1"/>
</dbReference>
<sequence length="32" mass="3809">MTLRDDTLWPIPIVLDVKDEQIQAKKIKERDT</sequence>
<reference evidence="2" key="1">
    <citation type="journal article" date="2014" name="Front. Microbiol.">
        <title>High frequency of phylogenetically diverse reductive dehalogenase-homologous genes in deep subseafloor sedimentary metagenomes.</title>
        <authorList>
            <person name="Kawai M."/>
            <person name="Futagami T."/>
            <person name="Toyoda A."/>
            <person name="Takaki Y."/>
            <person name="Nishi S."/>
            <person name="Hori S."/>
            <person name="Arai W."/>
            <person name="Tsubouchi T."/>
            <person name="Morono Y."/>
            <person name="Uchiyama I."/>
            <person name="Ito T."/>
            <person name="Fujiyama A."/>
            <person name="Inagaki F."/>
            <person name="Takami H."/>
        </authorList>
    </citation>
    <scope>NUCLEOTIDE SEQUENCE</scope>
    <source>
        <strain evidence="2">Expedition CK06-06</strain>
    </source>
</reference>
<protein>
    <recommendedName>
        <fullName evidence="1">ATP-sulfurylase PUA-like domain-containing protein</fullName>
    </recommendedName>
</protein>
<gene>
    <name evidence="2" type="ORF">S12H4_38130</name>
</gene>
<dbReference type="Pfam" id="PF14306">
    <property type="entry name" value="PUA_2"/>
    <property type="match status" value="1"/>
</dbReference>
<dbReference type="InterPro" id="IPR025980">
    <property type="entry name" value="ATP-Sase_PUA-like_dom"/>
</dbReference>
<proteinExistence type="predicted"/>
<comment type="caution">
    <text evidence="2">The sequence shown here is derived from an EMBL/GenBank/DDBJ whole genome shotgun (WGS) entry which is preliminary data.</text>
</comment>
<evidence type="ECO:0000259" key="1">
    <source>
        <dbReference type="Pfam" id="PF14306"/>
    </source>
</evidence>